<dbReference type="RefSeq" id="WP_135551109.1">
    <property type="nucleotide sequence ID" value="NZ_SPQQ01000010.1"/>
</dbReference>
<organism evidence="1 2">
    <name type="scientific">Desulfosporosinus fructosivorans</name>
    <dbReference type="NCBI Taxonomy" id="2018669"/>
    <lineage>
        <taxon>Bacteria</taxon>
        <taxon>Bacillati</taxon>
        <taxon>Bacillota</taxon>
        <taxon>Clostridia</taxon>
        <taxon>Eubacteriales</taxon>
        <taxon>Desulfitobacteriaceae</taxon>
        <taxon>Desulfosporosinus</taxon>
    </lineage>
</organism>
<dbReference type="OrthoDB" id="1707441at2"/>
<keyword evidence="2" id="KW-1185">Reference proteome</keyword>
<evidence type="ECO:0000313" key="1">
    <source>
        <dbReference type="EMBL" id="TGE36023.1"/>
    </source>
</evidence>
<sequence length="165" mass="18980">MDHNFMLLPTVMMNKLAIKEIINCNEVTSRYGLILSQAGAQELVETRAEALSSNGRIEFSGGIIKKLIIKFCDSPFLSQFNYATTLNDLIETFYYFKNETLDEISDDELISLMKKYFDQNCQGSIELLQNRELETLARSIRYGISDYADLCEDTDTSFDEEIYDE</sequence>
<accession>A0A4Z0R1F6</accession>
<dbReference type="InterPro" id="IPR046286">
    <property type="entry name" value="DUF6323"/>
</dbReference>
<evidence type="ECO:0000313" key="2">
    <source>
        <dbReference type="Proteomes" id="UP000298460"/>
    </source>
</evidence>
<gene>
    <name evidence="1" type="ORF">E4K67_23220</name>
</gene>
<dbReference type="AlphaFoldDB" id="A0A4Z0R1F6"/>
<dbReference type="Proteomes" id="UP000298460">
    <property type="component" value="Unassembled WGS sequence"/>
</dbReference>
<dbReference type="Pfam" id="PF19848">
    <property type="entry name" value="DUF6323"/>
    <property type="match status" value="1"/>
</dbReference>
<protein>
    <submittedName>
        <fullName evidence="1">Uncharacterized protein</fullName>
    </submittedName>
</protein>
<proteinExistence type="predicted"/>
<comment type="caution">
    <text evidence="1">The sequence shown here is derived from an EMBL/GenBank/DDBJ whole genome shotgun (WGS) entry which is preliminary data.</text>
</comment>
<dbReference type="EMBL" id="SPQQ01000010">
    <property type="protein sequence ID" value="TGE36023.1"/>
    <property type="molecule type" value="Genomic_DNA"/>
</dbReference>
<name>A0A4Z0R1F6_9FIRM</name>
<reference evidence="1 2" key="1">
    <citation type="submission" date="2019-03" db="EMBL/GenBank/DDBJ databases">
        <title>Draft Genome Sequence of Desulfosporosinus fructosivorans Strain 63.6F, Isolated from Marine Sediment in the Baltic Sea.</title>
        <authorList>
            <person name="Hausmann B."/>
            <person name="Vandieken V."/>
            <person name="Pjevac P."/>
            <person name="Schreck K."/>
            <person name="Herbold C.W."/>
            <person name="Loy A."/>
        </authorList>
    </citation>
    <scope>NUCLEOTIDE SEQUENCE [LARGE SCALE GENOMIC DNA]</scope>
    <source>
        <strain evidence="1 2">63.6F</strain>
    </source>
</reference>